<feature type="region of interest" description="Disordered" evidence="1">
    <location>
        <begin position="1"/>
        <end position="25"/>
    </location>
</feature>
<reference evidence="2 3" key="1">
    <citation type="submission" date="2023-02" db="EMBL/GenBank/DDBJ databases">
        <title>LHISI_Scaffold_Assembly.</title>
        <authorList>
            <person name="Stuart O.P."/>
            <person name="Cleave R."/>
            <person name="Magrath M.J.L."/>
            <person name="Mikheyev A.S."/>
        </authorList>
    </citation>
    <scope>NUCLEOTIDE SEQUENCE [LARGE SCALE GENOMIC DNA]</scope>
    <source>
        <strain evidence="2">Daus_M_001</strain>
        <tissue evidence="2">Leg muscle</tissue>
    </source>
</reference>
<dbReference type="Proteomes" id="UP001159363">
    <property type="component" value="Chromosome 6"/>
</dbReference>
<sequence>MKGRGKRETSEKTRRPTASSDMIPTCEISGVTRPGIELGSPWWKASRLTAQSSLLDDTLFAFSAAEEMKSKRAAKILRFAAIWPPSKVSSMRRAINANPSGATVASHVGETGSIPARVIGFSHVGIEADDTVVGGFSWGSPVFPALSFRCCPILTSISLFGSQDLAETIFHVPPHPAMADNCGAEGISAVRHLMAAPEAASPANCSPAVRAQCKIMTFGYASSCNLVNMPEV</sequence>
<organism evidence="2 3">
    <name type="scientific">Dryococelus australis</name>
    <dbReference type="NCBI Taxonomy" id="614101"/>
    <lineage>
        <taxon>Eukaryota</taxon>
        <taxon>Metazoa</taxon>
        <taxon>Ecdysozoa</taxon>
        <taxon>Arthropoda</taxon>
        <taxon>Hexapoda</taxon>
        <taxon>Insecta</taxon>
        <taxon>Pterygota</taxon>
        <taxon>Neoptera</taxon>
        <taxon>Polyneoptera</taxon>
        <taxon>Phasmatodea</taxon>
        <taxon>Verophasmatodea</taxon>
        <taxon>Anareolatae</taxon>
        <taxon>Phasmatidae</taxon>
        <taxon>Eurycanthinae</taxon>
        <taxon>Dryococelus</taxon>
    </lineage>
</organism>
<gene>
    <name evidence="2" type="ORF">PR048_019840</name>
</gene>
<protein>
    <submittedName>
        <fullName evidence="2">Uncharacterized protein</fullName>
    </submittedName>
</protein>
<accession>A0ABQ9H4P3</accession>
<evidence type="ECO:0000256" key="1">
    <source>
        <dbReference type="SAM" id="MobiDB-lite"/>
    </source>
</evidence>
<evidence type="ECO:0000313" key="3">
    <source>
        <dbReference type="Proteomes" id="UP001159363"/>
    </source>
</evidence>
<dbReference type="EMBL" id="JARBHB010000007">
    <property type="protein sequence ID" value="KAJ8879234.1"/>
    <property type="molecule type" value="Genomic_DNA"/>
</dbReference>
<feature type="compositionally biased region" description="Basic and acidic residues" evidence="1">
    <location>
        <begin position="1"/>
        <end position="14"/>
    </location>
</feature>
<evidence type="ECO:0000313" key="2">
    <source>
        <dbReference type="EMBL" id="KAJ8879234.1"/>
    </source>
</evidence>
<name>A0ABQ9H4P3_9NEOP</name>
<comment type="caution">
    <text evidence="2">The sequence shown here is derived from an EMBL/GenBank/DDBJ whole genome shotgun (WGS) entry which is preliminary data.</text>
</comment>
<proteinExistence type="predicted"/>
<keyword evidence="3" id="KW-1185">Reference proteome</keyword>